<evidence type="ECO:0000313" key="3">
    <source>
        <dbReference type="Proteomes" id="UP001154282"/>
    </source>
</evidence>
<dbReference type="EMBL" id="CAMGYJ010000006">
    <property type="protein sequence ID" value="CAI0429310.1"/>
    <property type="molecule type" value="Genomic_DNA"/>
</dbReference>
<dbReference type="Proteomes" id="UP001154282">
    <property type="component" value="Unassembled WGS sequence"/>
</dbReference>
<evidence type="ECO:0000313" key="2">
    <source>
        <dbReference type="EMBL" id="CAI0429310.1"/>
    </source>
</evidence>
<gene>
    <name evidence="2" type="ORF">LITE_LOCUS22058</name>
</gene>
<feature type="compositionally biased region" description="Basic and acidic residues" evidence="1">
    <location>
        <begin position="38"/>
        <end position="50"/>
    </location>
</feature>
<keyword evidence="3" id="KW-1185">Reference proteome</keyword>
<name>A0AAV0L5B7_9ROSI</name>
<reference evidence="2" key="1">
    <citation type="submission" date="2022-08" db="EMBL/GenBank/DDBJ databases">
        <authorList>
            <person name="Gutierrez-Valencia J."/>
        </authorList>
    </citation>
    <scope>NUCLEOTIDE SEQUENCE</scope>
</reference>
<evidence type="ECO:0000256" key="1">
    <source>
        <dbReference type="SAM" id="MobiDB-lite"/>
    </source>
</evidence>
<comment type="caution">
    <text evidence="2">The sequence shown here is derived from an EMBL/GenBank/DDBJ whole genome shotgun (WGS) entry which is preliminary data.</text>
</comment>
<protein>
    <submittedName>
        <fullName evidence="2">Uncharacterized protein</fullName>
    </submittedName>
</protein>
<dbReference type="AlphaFoldDB" id="A0AAV0L5B7"/>
<accession>A0AAV0L5B7</accession>
<organism evidence="2 3">
    <name type="scientific">Linum tenue</name>
    <dbReference type="NCBI Taxonomy" id="586396"/>
    <lineage>
        <taxon>Eukaryota</taxon>
        <taxon>Viridiplantae</taxon>
        <taxon>Streptophyta</taxon>
        <taxon>Embryophyta</taxon>
        <taxon>Tracheophyta</taxon>
        <taxon>Spermatophyta</taxon>
        <taxon>Magnoliopsida</taxon>
        <taxon>eudicotyledons</taxon>
        <taxon>Gunneridae</taxon>
        <taxon>Pentapetalae</taxon>
        <taxon>rosids</taxon>
        <taxon>fabids</taxon>
        <taxon>Malpighiales</taxon>
        <taxon>Linaceae</taxon>
        <taxon>Linum</taxon>
    </lineage>
</organism>
<sequence>MPAVGSVRRVRSLRGQPVRRVPDSERAGGLEQRLQGAEVERLRREEEGRL</sequence>
<feature type="region of interest" description="Disordered" evidence="1">
    <location>
        <begin position="1"/>
        <end position="50"/>
    </location>
</feature>
<proteinExistence type="predicted"/>